<reference evidence="2 3" key="1">
    <citation type="submission" date="2019-12" db="EMBL/GenBank/DDBJ databases">
        <title>Shinella granuli gen. nov., sp. nov., and proposal of the reclassification of Zoogloea ramigera ATCC 19623 as Shinella zoogloeoides sp. nov.</title>
        <authorList>
            <person name="Gao J."/>
        </authorList>
    </citation>
    <scope>NUCLEOTIDE SEQUENCE [LARGE SCALE GENOMIC DNA]</scope>
    <source>
        <strain evidence="2 3">DSM 287</strain>
    </source>
</reference>
<feature type="compositionally biased region" description="Basic and acidic residues" evidence="1">
    <location>
        <begin position="38"/>
        <end position="51"/>
    </location>
</feature>
<sequence length="60" mass="6707">MSIAMKKPAQPVAANENLQERYKPLGLRAVVAAMQCKPEQKAADPRRERDLPAVLQSLYD</sequence>
<comment type="caution">
    <text evidence="2">The sequence shown here is derived from an EMBL/GenBank/DDBJ whole genome shotgun (WGS) entry which is preliminary data.</text>
</comment>
<accession>A0A6N8TAE8</accession>
<dbReference type="RefSeq" id="WP_170299395.1">
    <property type="nucleotide sequence ID" value="NZ_CP086610.1"/>
</dbReference>
<feature type="region of interest" description="Disordered" evidence="1">
    <location>
        <begin position="38"/>
        <end position="60"/>
    </location>
</feature>
<evidence type="ECO:0000313" key="2">
    <source>
        <dbReference type="EMBL" id="MXN99560.1"/>
    </source>
</evidence>
<dbReference type="AlphaFoldDB" id="A0A6N8TAE8"/>
<evidence type="ECO:0000256" key="1">
    <source>
        <dbReference type="SAM" id="MobiDB-lite"/>
    </source>
</evidence>
<evidence type="ECO:0000313" key="3">
    <source>
        <dbReference type="Proteomes" id="UP000440304"/>
    </source>
</evidence>
<proteinExistence type="predicted"/>
<name>A0A6N8TAE8_SHIZO</name>
<dbReference type="Proteomes" id="UP000440304">
    <property type="component" value="Unassembled WGS sequence"/>
</dbReference>
<protein>
    <submittedName>
        <fullName evidence="2">Uncharacterized protein</fullName>
    </submittedName>
</protein>
<gene>
    <name evidence="2" type="ORF">GR156_04560</name>
</gene>
<organism evidence="2 3">
    <name type="scientific">Shinella zoogloeoides</name>
    <name type="common">Crabtreella saccharophila</name>
    <dbReference type="NCBI Taxonomy" id="352475"/>
    <lineage>
        <taxon>Bacteria</taxon>
        <taxon>Pseudomonadati</taxon>
        <taxon>Pseudomonadota</taxon>
        <taxon>Alphaproteobacteria</taxon>
        <taxon>Hyphomicrobiales</taxon>
        <taxon>Rhizobiaceae</taxon>
        <taxon>Shinella</taxon>
    </lineage>
</organism>
<dbReference type="EMBL" id="WUML01000002">
    <property type="protein sequence ID" value="MXN99560.1"/>
    <property type="molecule type" value="Genomic_DNA"/>
</dbReference>